<sequence length="110" mass="11866">MPSTPIDPTPPDGTISVDSPMYASEAAEVTSWLSLQFEAMGTTEVPDFDRRGFQCEDPSVRDRLRRLPPQGLRIPRRDGEGTRDSGECGLGNGEPLGERGVVGGGDCECR</sequence>
<reference evidence="2" key="1">
    <citation type="journal article" date="2023" name="Nat. Commun.">
        <title>Diploid and tetraploid genomes of Acorus and the evolution of monocots.</title>
        <authorList>
            <person name="Ma L."/>
            <person name="Liu K.W."/>
            <person name="Li Z."/>
            <person name="Hsiao Y.Y."/>
            <person name="Qi Y."/>
            <person name="Fu T."/>
            <person name="Tang G.D."/>
            <person name="Zhang D."/>
            <person name="Sun W.H."/>
            <person name="Liu D.K."/>
            <person name="Li Y."/>
            <person name="Chen G.Z."/>
            <person name="Liu X.D."/>
            <person name="Liao X.Y."/>
            <person name="Jiang Y.T."/>
            <person name="Yu X."/>
            <person name="Hao Y."/>
            <person name="Huang J."/>
            <person name="Zhao X.W."/>
            <person name="Ke S."/>
            <person name="Chen Y.Y."/>
            <person name="Wu W.L."/>
            <person name="Hsu J.L."/>
            <person name="Lin Y.F."/>
            <person name="Huang M.D."/>
            <person name="Li C.Y."/>
            <person name="Huang L."/>
            <person name="Wang Z.W."/>
            <person name="Zhao X."/>
            <person name="Zhong W.Y."/>
            <person name="Peng D.H."/>
            <person name="Ahmad S."/>
            <person name="Lan S."/>
            <person name="Zhang J.S."/>
            <person name="Tsai W.C."/>
            <person name="Van de Peer Y."/>
            <person name="Liu Z.J."/>
        </authorList>
    </citation>
    <scope>NUCLEOTIDE SEQUENCE</scope>
    <source>
        <strain evidence="2">CP</strain>
    </source>
</reference>
<name>A0AAV9CXL5_ACOCL</name>
<accession>A0AAV9CXL5</accession>
<keyword evidence="3" id="KW-1185">Reference proteome</keyword>
<evidence type="ECO:0000256" key="1">
    <source>
        <dbReference type="SAM" id="MobiDB-lite"/>
    </source>
</evidence>
<feature type="compositionally biased region" description="Gly residues" evidence="1">
    <location>
        <begin position="88"/>
        <end position="110"/>
    </location>
</feature>
<organism evidence="2 3">
    <name type="scientific">Acorus calamus</name>
    <name type="common">Sweet flag</name>
    <dbReference type="NCBI Taxonomy" id="4465"/>
    <lineage>
        <taxon>Eukaryota</taxon>
        <taxon>Viridiplantae</taxon>
        <taxon>Streptophyta</taxon>
        <taxon>Embryophyta</taxon>
        <taxon>Tracheophyta</taxon>
        <taxon>Spermatophyta</taxon>
        <taxon>Magnoliopsida</taxon>
        <taxon>Liliopsida</taxon>
        <taxon>Acoraceae</taxon>
        <taxon>Acorus</taxon>
    </lineage>
</organism>
<dbReference type="EMBL" id="JAUJYO010000017">
    <property type="protein sequence ID" value="KAK1293209.1"/>
    <property type="molecule type" value="Genomic_DNA"/>
</dbReference>
<dbReference type="Proteomes" id="UP001180020">
    <property type="component" value="Unassembled WGS sequence"/>
</dbReference>
<proteinExistence type="predicted"/>
<evidence type="ECO:0000313" key="2">
    <source>
        <dbReference type="EMBL" id="KAK1293209.1"/>
    </source>
</evidence>
<reference evidence="2" key="2">
    <citation type="submission" date="2023-06" db="EMBL/GenBank/DDBJ databases">
        <authorList>
            <person name="Ma L."/>
            <person name="Liu K.-W."/>
            <person name="Li Z."/>
            <person name="Hsiao Y.-Y."/>
            <person name="Qi Y."/>
            <person name="Fu T."/>
            <person name="Tang G."/>
            <person name="Zhang D."/>
            <person name="Sun W.-H."/>
            <person name="Liu D.-K."/>
            <person name="Li Y."/>
            <person name="Chen G.-Z."/>
            <person name="Liu X.-D."/>
            <person name="Liao X.-Y."/>
            <person name="Jiang Y.-T."/>
            <person name="Yu X."/>
            <person name="Hao Y."/>
            <person name="Huang J."/>
            <person name="Zhao X.-W."/>
            <person name="Ke S."/>
            <person name="Chen Y.-Y."/>
            <person name="Wu W.-L."/>
            <person name="Hsu J.-L."/>
            <person name="Lin Y.-F."/>
            <person name="Huang M.-D."/>
            <person name="Li C.-Y."/>
            <person name="Huang L."/>
            <person name="Wang Z.-W."/>
            <person name="Zhao X."/>
            <person name="Zhong W.-Y."/>
            <person name="Peng D.-H."/>
            <person name="Ahmad S."/>
            <person name="Lan S."/>
            <person name="Zhang J.-S."/>
            <person name="Tsai W.-C."/>
            <person name="Van De Peer Y."/>
            <person name="Liu Z.-J."/>
        </authorList>
    </citation>
    <scope>NUCLEOTIDE SEQUENCE</scope>
    <source>
        <strain evidence="2">CP</strain>
        <tissue evidence="2">Leaves</tissue>
    </source>
</reference>
<comment type="caution">
    <text evidence="2">The sequence shown here is derived from an EMBL/GenBank/DDBJ whole genome shotgun (WGS) entry which is preliminary data.</text>
</comment>
<feature type="region of interest" description="Disordered" evidence="1">
    <location>
        <begin position="68"/>
        <end position="110"/>
    </location>
</feature>
<feature type="compositionally biased region" description="Basic and acidic residues" evidence="1">
    <location>
        <begin position="75"/>
        <end position="86"/>
    </location>
</feature>
<gene>
    <name evidence="2" type="ORF">QJS10_CPB17g00035</name>
</gene>
<protein>
    <submittedName>
        <fullName evidence="2">Uncharacterized protein</fullName>
    </submittedName>
</protein>
<evidence type="ECO:0000313" key="3">
    <source>
        <dbReference type="Proteomes" id="UP001180020"/>
    </source>
</evidence>
<dbReference type="AlphaFoldDB" id="A0AAV9CXL5"/>